<reference evidence="2" key="1">
    <citation type="submission" date="2021-03" db="EMBL/GenBank/DDBJ databases">
        <title>Antimicrobial resistance genes in bacteria isolated from Japanese honey, and their potential for conferring macrolide and lincosamide resistance in the American foulbrood pathogen Paenibacillus larvae.</title>
        <authorList>
            <person name="Okamoto M."/>
            <person name="Kumagai M."/>
            <person name="Kanamori H."/>
            <person name="Takamatsu D."/>
        </authorList>
    </citation>
    <scope>NUCLEOTIDE SEQUENCE</scope>
    <source>
        <strain evidence="2">J43TS3</strain>
    </source>
</reference>
<proteinExistence type="predicted"/>
<gene>
    <name evidence="2" type="ORF">J43TS3_15760</name>
</gene>
<evidence type="ECO:0000313" key="3">
    <source>
        <dbReference type="Proteomes" id="UP000676917"/>
    </source>
</evidence>
<keyword evidence="3" id="KW-1185">Reference proteome</keyword>
<comment type="caution">
    <text evidence="2">The sequence shown here is derived from an EMBL/GenBank/DDBJ whole genome shotgun (WGS) entry which is preliminary data.</text>
</comment>
<dbReference type="EMBL" id="BORP01000002">
    <property type="protein sequence ID" value="GIO26965.1"/>
    <property type="molecule type" value="Genomic_DNA"/>
</dbReference>
<dbReference type="RefSeq" id="WP_212920452.1">
    <property type="nucleotide sequence ID" value="NZ_BORP01000002.1"/>
</dbReference>
<dbReference type="AlphaFoldDB" id="A0A920C5P9"/>
<evidence type="ECO:0008006" key="4">
    <source>
        <dbReference type="Google" id="ProtNLM"/>
    </source>
</evidence>
<accession>A0A920C5P9</accession>
<evidence type="ECO:0000313" key="2">
    <source>
        <dbReference type="EMBL" id="GIO26965.1"/>
    </source>
</evidence>
<keyword evidence="1" id="KW-0472">Membrane</keyword>
<name>A0A920C5P9_9BACI</name>
<feature type="transmembrane region" description="Helical" evidence="1">
    <location>
        <begin position="6"/>
        <end position="25"/>
    </location>
</feature>
<sequence length="139" mass="15855">MRLLKYLLIVIIALVGLGYGIYFFGTKIASEKLVEILSTEFLNSGEMEKIKQTIESNPELKAFLNDAKSVDEADLPFTTKEEATRLMVKKLGIKELQDIQSQVQEGQINKEELLQKIENNFTEEEITALKVIVYKEINN</sequence>
<evidence type="ECO:0000256" key="1">
    <source>
        <dbReference type="SAM" id="Phobius"/>
    </source>
</evidence>
<keyword evidence="1" id="KW-1133">Transmembrane helix</keyword>
<organism evidence="2 3">
    <name type="scientific">Ornithinibacillus bavariensis</name>
    <dbReference type="NCBI Taxonomy" id="545502"/>
    <lineage>
        <taxon>Bacteria</taxon>
        <taxon>Bacillati</taxon>
        <taxon>Bacillota</taxon>
        <taxon>Bacilli</taxon>
        <taxon>Bacillales</taxon>
        <taxon>Bacillaceae</taxon>
        <taxon>Ornithinibacillus</taxon>
    </lineage>
</organism>
<protein>
    <recommendedName>
        <fullName evidence="4">Phenylalanyl-tRNA synthetase subunit beta</fullName>
    </recommendedName>
</protein>
<keyword evidence="1" id="KW-0812">Transmembrane</keyword>
<dbReference type="Proteomes" id="UP000676917">
    <property type="component" value="Unassembled WGS sequence"/>
</dbReference>